<proteinExistence type="predicted"/>
<sequence length="94" mass="10099">MSISREASETLGLQALTWLVGNDDLLHVFLGASGASVDDLKTQAGNSDFLVSVLDFLTMDDAWVMAFCDETGRAYTDPMIAAQVLGGTSKTHWT</sequence>
<dbReference type="Pfam" id="PF12096">
    <property type="entry name" value="DUF3572"/>
    <property type="match status" value="1"/>
</dbReference>
<dbReference type="AlphaFoldDB" id="A0A4U7N6L1"/>
<dbReference type="OrthoDB" id="7356934at2"/>
<dbReference type="InterPro" id="IPR021955">
    <property type="entry name" value="DUF3572"/>
</dbReference>
<keyword evidence="2" id="KW-1185">Reference proteome</keyword>
<comment type="caution">
    <text evidence="1">The sequence shown here is derived from an EMBL/GenBank/DDBJ whole genome shotgun (WGS) entry which is preliminary data.</text>
</comment>
<name>A0A4U7N6L1_9RHOB</name>
<reference evidence="1 2" key="1">
    <citation type="submission" date="2019-04" db="EMBL/GenBank/DDBJ databases">
        <title>Genome sequence of Pelagicola litoralis CL-ES2.</title>
        <authorList>
            <person name="Cao J."/>
        </authorList>
    </citation>
    <scope>NUCLEOTIDE SEQUENCE [LARGE SCALE GENOMIC DNA]</scope>
    <source>
        <strain evidence="1 2">CL-ES2</strain>
    </source>
</reference>
<dbReference type="EMBL" id="SULI01000004">
    <property type="protein sequence ID" value="TKZ21535.1"/>
    <property type="molecule type" value="Genomic_DNA"/>
</dbReference>
<gene>
    <name evidence="1" type="ORF">FAP39_05380</name>
</gene>
<protein>
    <submittedName>
        <fullName evidence="1">DUF3572 family protein</fullName>
    </submittedName>
</protein>
<accession>A0A4U7N6L1</accession>
<evidence type="ECO:0000313" key="2">
    <source>
        <dbReference type="Proteomes" id="UP000306575"/>
    </source>
</evidence>
<evidence type="ECO:0000313" key="1">
    <source>
        <dbReference type="EMBL" id="TKZ21535.1"/>
    </source>
</evidence>
<dbReference type="Proteomes" id="UP000306575">
    <property type="component" value="Unassembled WGS sequence"/>
</dbReference>
<organism evidence="1 2">
    <name type="scientific">Shimia litoralis</name>
    <dbReference type="NCBI Taxonomy" id="420403"/>
    <lineage>
        <taxon>Bacteria</taxon>
        <taxon>Pseudomonadati</taxon>
        <taxon>Pseudomonadota</taxon>
        <taxon>Alphaproteobacteria</taxon>
        <taxon>Rhodobacterales</taxon>
        <taxon>Roseobacteraceae</taxon>
    </lineage>
</organism>
<dbReference type="RefSeq" id="WP_138015364.1">
    <property type="nucleotide sequence ID" value="NZ_SULI01000004.1"/>
</dbReference>